<dbReference type="AlphaFoldDB" id="E8QXV8"/>
<evidence type="ECO:0000313" key="2">
    <source>
        <dbReference type="Proteomes" id="UP000008631"/>
    </source>
</evidence>
<dbReference type="InterPro" id="IPR006311">
    <property type="entry name" value="TAT_signal"/>
</dbReference>
<dbReference type="OrthoDB" id="9146593at2"/>
<dbReference type="Pfam" id="PF07586">
    <property type="entry name" value="HXXSHH"/>
    <property type="match status" value="1"/>
</dbReference>
<reference evidence="1 2" key="2">
    <citation type="journal article" date="2011" name="Stand. Genomic Sci.">
        <title>Complete genome sequence of Isosphaera pallida type strain (IS1B).</title>
        <authorList>
            <consortium name="US DOE Joint Genome Institute (JGI-PGF)"/>
            <person name="Goker M."/>
            <person name="Cleland D."/>
            <person name="Saunders E."/>
            <person name="Lapidus A."/>
            <person name="Nolan M."/>
            <person name="Lucas S."/>
            <person name="Hammon N."/>
            <person name="Deshpande S."/>
            <person name="Cheng J.F."/>
            <person name="Tapia R."/>
            <person name="Han C."/>
            <person name="Goodwin L."/>
            <person name="Pitluck S."/>
            <person name="Liolios K."/>
            <person name="Pagani I."/>
            <person name="Ivanova N."/>
            <person name="Mavromatis K."/>
            <person name="Pati A."/>
            <person name="Chen A."/>
            <person name="Palaniappan K."/>
            <person name="Land M."/>
            <person name="Hauser L."/>
            <person name="Chang Y.J."/>
            <person name="Jeffries C.D."/>
            <person name="Detter J.C."/>
            <person name="Beck B."/>
            <person name="Woyke T."/>
            <person name="Bristow J."/>
            <person name="Eisen J.A."/>
            <person name="Markowitz V."/>
            <person name="Hugenholtz P."/>
            <person name="Kyrpides N.C."/>
            <person name="Klenk H.P."/>
        </authorList>
    </citation>
    <scope>NUCLEOTIDE SEQUENCE [LARGE SCALE GENOMIC DNA]</scope>
    <source>
        <strain evidence="2">ATCC 43644 / DSM 9630 / IS1B</strain>
    </source>
</reference>
<dbReference type="eggNOG" id="COG2960">
    <property type="taxonomic scope" value="Bacteria"/>
</dbReference>
<dbReference type="InterPro" id="IPR011447">
    <property type="entry name" value="DUF1552"/>
</dbReference>
<evidence type="ECO:0008006" key="3">
    <source>
        <dbReference type="Google" id="ProtNLM"/>
    </source>
</evidence>
<accession>E8QXV8</accession>
<dbReference type="HOGENOM" id="CLU_044709_0_0_0"/>
<gene>
    <name evidence="1" type="ordered locus">Isop_0342</name>
</gene>
<reference key="1">
    <citation type="submission" date="2010-11" db="EMBL/GenBank/DDBJ databases">
        <title>The complete sequence of chromosome of Isophaera pallida ATCC 43644.</title>
        <authorList>
            <consortium name="US DOE Joint Genome Institute (JGI-PGF)"/>
            <person name="Lucas S."/>
            <person name="Copeland A."/>
            <person name="Lapidus A."/>
            <person name="Bruce D."/>
            <person name="Goodwin L."/>
            <person name="Pitluck S."/>
            <person name="Kyrpides N."/>
            <person name="Mavromatis K."/>
            <person name="Pagani I."/>
            <person name="Ivanova N."/>
            <person name="Saunders E."/>
            <person name="Brettin T."/>
            <person name="Detter J.C."/>
            <person name="Han C."/>
            <person name="Tapia R."/>
            <person name="Land M."/>
            <person name="Hauser L."/>
            <person name="Markowitz V."/>
            <person name="Cheng J.-F."/>
            <person name="Hugenholtz P."/>
            <person name="Woyke T."/>
            <person name="Wu D."/>
            <person name="Eisen J.A."/>
        </authorList>
    </citation>
    <scope>NUCLEOTIDE SEQUENCE</scope>
    <source>
        <strain>ATCC 43644</strain>
    </source>
</reference>
<proteinExistence type="predicted"/>
<dbReference type="EMBL" id="CP002353">
    <property type="protein sequence ID" value="ADV60937.1"/>
    <property type="molecule type" value="Genomic_DNA"/>
</dbReference>
<organism evidence="1 2">
    <name type="scientific">Isosphaera pallida (strain ATCC 43644 / DSM 9630 / IS1B)</name>
    <dbReference type="NCBI Taxonomy" id="575540"/>
    <lineage>
        <taxon>Bacteria</taxon>
        <taxon>Pseudomonadati</taxon>
        <taxon>Planctomycetota</taxon>
        <taxon>Planctomycetia</taxon>
        <taxon>Isosphaerales</taxon>
        <taxon>Isosphaeraceae</taxon>
        <taxon>Isosphaera</taxon>
    </lineage>
</organism>
<dbReference type="RefSeq" id="WP_013563226.1">
    <property type="nucleotide sequence ID" value="NC_014962.1"/>
</dbReference>
<name>E8QXV8_ISOPI</name>
<dbReference type="STRING" id="575540.Isop_0342"/>
<keyword evidence="2" id="KW-1185">Reference proteome</keyword>
<dbReference type="Proteomes" id="UP000008631">
    <property type="component" value="Chromosome"/>
</dbReference>
<dbReference type="PROSITE" id="PS51318">
    <property type="entry name" value="TAT"/>
    <property type="match status" value="1"/>
</dbReference>
<protein>
    <recommendedName>
        <fullName evidence="3">DUF1552 domain-containing protein</fullName>
    </recommendedName>
</protein>
<dbReference type="InParanoid" id="E8QXV8"/>
<evidence type="ECO:0000313" key="1">
    <source>
        <dbReference type="EMBL" id="ADV60937.1"/>
    </source>
</evidence>
<sequence length="475" mass="52225">MSSSFRRISRRTVLRGAGVALALPWLEAMGPLTRLGRAAEHSLGEGTKLEGPPVRVAFLYMANGVNPHSWTPQGEGTDWQPSPILKPLVERGLKDDVLVLSNLWNAATRSGDGHYVKEAAWLCGTTITRTTGVDLCSGGTSVDQVIARRLGHLTPLPSLELGCEPTSTGVDQVVGYTRVYGAHLSWATPTTPLAKEINPKLAFDRLFRRHNAERSTTPEEDRSLLDLALEDARALKRRLGRADQVKVEEYLESVRAVEARIAHEASERAARYRDDPAARADIESLGGRVDLYAMDPGRLRERTADHTEHVRLMMDIIALAFQTDTTRVATFMFGNAVSNKNFSFLEGVSGGHHENSHHENQADKLAHYERIAAWHVEQYAYLLDKLRSISEGEGTLLDHAMIQFGSALRDGNTHNPHNLPIVVGGRAGGRLTTGRHLIYPKDTPLANLYVAMLDRAGAPVEHFADSQGPLANLEV</sequence>
<dbReference type="KEGG" id="ipa:Isop_0342"/>